<name>A0A914M0X4_MELIC</name>
<keyword evidence="1" id="KW-0732">Signal</keyword>
<evidence type="ECO:0000259" key="2">
    <source>
        <dbReference type="PROSITE" id="PS50835"/>
    </source>
</evidence>
<feature type="chain" id="PRO_5038116148" evidence="1">
    <location>
        <begin position="19"/>
        <end position="289"/>
    </location>
</feature>
<feature type="domain" description="Ig-like" evidence="2">
    <location>
        <begin position="189"/>
        <end position="285"/>
    </location>
</feature>
<sequence>MTILKIFLFFSLIKYLSAECSGLIDGISLNFVNPNGISLLKSESARCLNMLTCDVLSAPSETIIEWIYNGKVVRSNSAEEGEFTKIISSSSNTQNNKKELGLSETSHRICFHDLLNSNGGNKKKKRSIYGIGADIRCKVRLACNPLISIESGPFDLLELSSPPPPPLLSRKIIDLKEGKRKSRSLRSAPSISLITSSRMEIAGGIIKLICKVEGEPEPKIDWNLMAVDGNELLIPKQIEEIPFIKELNNGEELLVDTKMTEHASFTLQCRASNCFGDDSATSTIILLRD</sequence>
<protein>
    <submittedName>
        <fullName evidence="4">Ig-like domain-containing protein</fullName>
    </submittedName>
</protein>
<dbReference type="PROSITE" id="PS50835">
    <property type="entry name" value="IG_LIKE"/>
    <property type="match status" value="1"/>
</dbReference>
<dbReference type="InterPro" id="IPR013783">
    <property type="entry name" value="Ig-like_fold"/>
</dbReference>
<evidence type="ECO:0000256" key="1">
    <source>
        <dbReference type="SAM" id="SignalP"/>
    </source>
</evidence>
<dbReference type="AlphaFoldDB" id="A0A914M0X4"/>
<dbReference type="Proteomes" id="UP000887563">
    <property type="component" value="Unplaced"/>
</dbReference>
<feature type="signal peptide" evidence="1">
    <location>
        <begin position="1"/>
        <end position="18"/>
    </location>
</feature>
<evidence type="ECO:0000313" key="3">
    <source>
        <dbReference type="Proteomes" id="UP000887563"/>
    </source>
</evidence>
<dbReference type="WBParaSite" id="Minc3s01040g20103">
    <property type="protein sequence ID" value="Minc3s01040g20103"/>
    <property type="gene ID" value="Minc3s01040g20103"/>
</dbReference>
<reference evidence="4" key="1">
    <citation type="submission" date="2022-11" db="UniProtKB">
        <authorList>
            <consortium name="WormBaseParasite"/>
        </authorList>
    </citation>
    <scope>IDENTIFICATION</scope>
</reference>
<proteinExistence type="predicted"/>
<keyword evidence="3" id="KW-1185">Reference proteome</keyword>
<dbReference type="SUPFAM" id="SSF48726">
    <property type="entry name" value="Immunoglobulin"/>
    <property type="match status" value="1"/>
</dbReference>
<organism evidence="3 4">
    <name type="scientific">Meloidogyne incognita</name>
    <name type="common">Southern root-knot nematode worm</name>
    <name type="synonym">Oxyuris incognita</name>
    <dbReference type="NCBI Taxonomy" id="6306"/>
    <lineage>
        <taxon>Eukaryota</taxon>
        <taxon>Metazoa</taxon>
        <taxon>Ecdysozoa</taxon>
        <taxon>Nematoda</taxon>
        <taxon>Chromadorea</taxon>
        <taxon>Rhabditida</taxon>
        <taxon>Tylenchina</taxon>
        <taxon>Tylenchomorpha</taxon>
        <taxon>Tylenchoidea</taxon>
        <taxon>Meloidogynidae</taxon>
        <taxon>Meloidogyninae</taxon>
        <taxon>Meloidogyne</taxon>
        <taxon>Meloidogyne incognita group</taxon>
    </lineage>
</organism>
<dbReference type="InterPro" id="IPR036179">
    <property type="entry name" value="Ig-like_dom_sf"/>
</dbReference>
<accession>A0A914M0X4</accession>
<evidence type="ECO:0000313" key="4">
    <source>
        <dbReference type="WBParaSite" id="Minc3s01040g20103"/>
    </source>
</evidence>
<dbReference type="Gene3D" id="2.60.40.10">
    <property type="entry name" value="Immunoglobulins"/>
    <property type="match status" value="1"/>
</dbReference>
<dbReference type="InterPro" id="IPR007110">
    <property type="entry name" value="Ig-like_dom"/>
</dbReference>